<evidence type="ECO:0000313" key="1">
    <source>
        <dbReference type="EMBL" id="SOY67792.1"/>
    </source>
</evidence>
<gene>
    <name evidence="1" type="ORF">CBM2587_B90242</name>
</gene>
<reference evidence="1" key="1">
    <citation type="submission" date="2018-01" db="EMBL/GenBank/DDBJ databases">
        <authorList>
            <person name="Clerissi C."/>
        </authorList>
    </citation>
    <scope>NUCLEOTIDE SEQUENCE</scope>
    <source>
        <strain evidence="1">Cupriavidus sp. LMG 19464</strain>
    </source>
</reference>
<dbReference type="Proteomes" id="UP000256780">
    <property type="component" value="Chromosome CBM2587_b"/>
</dbReference>
<comment type="caution">
    <text evidence="1">The sequence shown here is derived from an EMBL/GenBank/DDBJ whole genome shotgun (WGS) entry which is preliminary data.</text>
</comment>
<proteinExistence type="predicted"/>
<sequence>MTRVPAMTTEACACTALKSPSATTPAEIRDLIVMFMMAAGAWFRGTGNLMDRQIDLPARRRVVQGAERAGNTLRTLGPQAYS</sequence>
<organism evidence="1">
    <name type="scientific">Cupriavidus taiwanensis</name>
    <dbReference type="NCBI Taxonomy" id="164546"/>
    <lineage>
        <taxon>Bacteria</taxon>
        <taxon>Pseudomonadati</taxon>
        <taxon>Pseudomonadota</taxon>
        <taxon>Betaproteobacteria</taxon>
        <taxon>Burkholderiales</taxon>
        <taxon>Burkholderiaceae</taxon>
        <taxon>Cupriavidus</taxon>
    </lineage>
</organism>
<evidence type="ECO:0008006" key="2">
    <source>
        <dbReference type="Google" id="ProtNLM"/>
    </source>
</evidence>
<dbReference type="EMBL" id="OFSQ01000038">
    <property type="protein sequence ID" value="SOY67792.1"/>
    <property type="molecule type" value="Genomic_DNA"/>
</dbReference>
<dbReference type="AlphaFoldDB" id="A0A375CCI2"/>
<protein>
    <recommendedName>
        <fullName evidence="2">Transposase</fullName>
    </recommendedName>
</protein>
<name>A0A375CCI2_9BURK</name>
<accession>A0A375CCI2</accession>